<protein>
    <submittedName>
        <fullName evidence="2">Uncharacterized protein</fullName>
    </submittedName>
</protein>
<evidence type="ECO:0000256" key="1">
    <source>
        <dbReference type="SAM" id="MobiDB-lite"/>
    </source>
</evidence>
<dbReference type="AlphaFoldDB" id="A0AAV9N7Z6"/>
<accession>A0AAV9N7Z6</accession>
<dbReference type="GeneID" id="89971389"/>
<evidence type="ECO:0000313" key="2">
    <source>
        <dbReference type="EMBL" id="KAK5051543.1"/>
    </source>
</evidence>
<comment type="caution">
    <text evidence="2">The sequence shown here is derived from an EMBL/GenBank/DDBJ whole genome shotgun (WGS) entry which is preliminary data.</text>
</comment>
<dbReference type="Proteomes" id="UP001358417">
    <property type="component" value="Unassembled WGS sequence"/>
</dbReference>
<reference evidence="2 3" key="1">
    <citation type="submission" date="2023-08" db="EMBL/GenBank/DDBJ databases">
        <title>Black Yeasts Isolated from many extreme environments.</title>
        <authorList>
            <person name="Coleine C."/>
            <person name="Stajich J.E."/>
            <person name="Selbmann L."/>
        </authorList>
    </citation>
    <scope>NUCLEOTIDE SEQUENCE [LARGE SCALE GENOMIC DNA]</scope>
    <source>
        <strain evidence="2 3">CCFEE 5792</strain>
    </source>
</reference>
<sequence length="358" mass="40835">MDSRKQVNNTTSSLTATELEAIAGLIQLAQPRQAEASFEAGTESKPPVRTANTTAISAGTNSRQIVTSLEEHTGQIQTAMQSQVADNAQPGPQTWFHDLLSRAALKNFMRYGVRPMQLDAEGEGRLEAVLVVMQQRSSVQEAAWYLDDNNWDVQDAITQYLYDEAGRANDQTGAYQRALQATNSVTRHSFNQGLLQYRIREGGGLRRRYDFPNTDAFDVDNVDHLRALNHWRADMDRLRGPLPDVPRATRSDRGWTDSECRYLQNLYASKKDDFTVGKRPDMAKIMEEFNKVFVGRYLPGRLNPCSARTISSANAWLDRSWKRDEPGKRLNLQQRYETAMNILQHRKDEDDEYHQFTQ</sequence>
<gene>
    <name evidence="2" type="ORF">LTR84_003195</name>
</gene>
<feature type="compositionally biased region" description="Polar residues" evidence="1">
    <location>
        <begin position="50"/>
        <end position="59"/>
    </location>
</feature>
<evidence type="ECO:0000313" key="3">
    <source>
        <dbReference type="Proteomes" id="UP001358417"/>
    </source>
</evidence>
<keyword evidence="3" id="KW-1185">Reference proteome</keyword>
<feature type="region of interest" description="Disordered" evidence="1">
    <location>
        <begin position="34"/>
        <end position="59"/>
    </location>
</feature>
<name>A0AAV9N7Z6_9EURO</name>
<proteinExistence type="predicted"/>
<dbReference type="RefSeq" id="XP_064705770.1">
    <property type="nucleotide sequence ID" value="XM_064846790.1"/>
</dbReference>
<organism evidence="2 3">
    <name type="scientific">Exophiala bonariae</name>
    <dbReference type="NCBI Taxonomy" id="1690606"/>
    <lineage>
        <taxon>Eukaryota</taxon>
        <taxon>Fungi</taxon>
        <taxon>Dikarya</taxon>
        <taxon>Ascomycota</taxon>
        <taxon>Pezizomycotina</taxon>
        <taxon>Eurotiomycetes</taxon>
        <taxon>Chaetothyriomycetidae</taxon>
        <taxon>Chaetothyriales</taxon>
        <taxon>Herpotrichiellaceae</taxon>
        <taxon>Exophiala</taxon>
    </lineage>
</organism>
<dbReference type="EMBL" id="JAVRRD010000015">
    <property type="protein sequence ID" value="KAK5051543.1"/>
    <property type="molecule type" value="Genomic_DNA"/>
</dbReference>